<keyword evidence="3" id="KW-1185">Reference proteome</keyword>
<dbReference type="SUPFAM" id="SSF110296">
    <property type="entry name" value="Oligoxyloglucan reducing end-specific cellobiohydrolase"/>
    <property type="match status" value="1"/>
</dbReference>
<evidence type="ECO:0000313" key="3">
    <source>
        <dbReference type="Proteomes" id="UP000679307"/>
    </source>
</evidence>
<accession>A0ABX8EFP0</accession>
<dbReference type="Gene3D" id="2.130.10.10">
    <property type="entry name" value="YVTN repeat-like/Quinoprotein amine dehydrogenase"/>
    <property type="match status" value="1"/>
</dbReference>
<dbReference type="InterPro" id="IPR015943">
    <property type="entry name" value="WD40/YVTN_repeat-like_dom_sf"/>
</dbReference>
<dbReference type="NCBIfam" id="NF045728">
    <property type="entry name" value="glycosyl_F510_1955"/>
    <property type="match status" value="1"/>
</dbReference>
<sequence length="288" mass="29789">MHRAVPLALAATALGAALALSGCAAPDPSEPAGLPEEGARAELGHVHGVGVDPGNGALYIASHLGVFQVSDGGQPERVADRWQDTMGFAIVGPGHFLGSGHPDLREEDLPASLGLIESTDGANTWAPVSLQGEADFHAIEPVGGRIYAYDSQSGSLLTSDDEKTWDTISKQPIYDLAADQTDPDTVYATTDRGELVVSTDGADPRPVPGAPVLTAIDWEPGGPLVGVGPDGTVLISTDTTTWRQAGRVDGPAEALDASPDRWHAATATGVYESTDDGLTWGLVVRNEA</sequence>
<reference evidence="2 3" key="1">
    <citation type="submission" date="2021-05" db="EMBL/GenBank/DDBJ databases">
        <title>Complete genome of Nocardioides aquaticus KCTC 9944T isolated from meromictic and hypersaline Ekho Lake, Antarctica.</title>
        <authorList>
            <person name="Hwang K."/>
            <person name="Kim K.M."/>
            <person name="Choe H."/>
        </authorList>
    </citation>
    <scope>NUCLEOTIDE SEQUENCE [LARGE SCALE GENOMIC DNA]</scope>
    <source>
        <strain evidence="2 3">KCTC 9944</strain>
    </source>
</reference>
<proteinExistence type="predicted"/>
<protein>
    <recommendedName>
        <fullName evidence="4">Exo-alpha-sialidase</fullName>
    </recommendedName>
</protein>
<dbReference type="EMBL" id="CP075371">
    <property type="protein sequence ID" value="QVT79332.1"/>
    <property type="molecule type" value="Genomic_DNA"/>
</dbReference>
<dbReference type="Proteomes" id="UP000679307">
    <property type="component" value="Chromosome"/>
</dbReference>
<feature type="signal peptide" evidence="1">
    <location>
        <begin position="1"/>
        <end position="24"/>
    </location>
</feature>
<dbReference type="InterPro" id="IPR054817">
    <property type="entry name" value="Glycosyl_F510_1955-like"/>
</dbReference>
<organism evidence="2 3">
    <name type="scientific">Nocardioides aquaticus</name>
    <dbReference type="NCBI Taxonomy" id="160826"/>
    <lineage>
        <taxon>Bacteria</taxon>
        <taxon>Bacillati</taxon>
        <taxon>Actinomycetota</taxon>
        <taxon>Actinomycetes</taxon>
        <taxon>Propionibacteriales</taxon>
        <taxon>Nocardioidaceae</taxon>
        <taxon>Nocardioides</taxon>
    </lineage>
</organism>
<evidence type="ECO:0000256" key="1">
    <source>
        <dbReference type="SAM" id="SignalP"/>
    </source>
</evidence>
<gene>
    <name evidence="2" type="ORF">ENKNEFLB_01713</name>
</gene>
<dbReference type="RefSeq" id="WP_214058803.1">
    <property type="nucleotide sequence ID" value="NZ_BAAAHS010000187.1"/>
</dbReference>
<feature type="chain" id="PRO_5046209041" description="Exo-alpha-sialidase" evidence="1">
    <location>
        <begin position="25"/>
        <end position="288"/>
    </location>
</feature>
<evidence type="ECO:0008006" key="4">
    <source>
        <dbReference type="Google" id="ProtNLM"/>
    </source>
</evidence>
<keyword evidence="1" id="KW-0732">Signal</keyword>
<evidence type="ECO:0000313" key="2">
    <source>
        <dbReference type="EMBL" id="QVT79332.1"/>
    </source>
</evidence>
<name>A0ABX8EFP0_9ACTN</name>
<dbReference type="PROSITE" id="PS51257">
    <property type="entry name" value="PROKAR_LIPOPROTEIN"/>
    <property type="match status" value="1"/>
</dbReference>